<feature type="compositionally biased region" description="Basic and acidic residues" evidence="1">
    <location>
        <begin position="35"/>
        <end position="50"/>
    </location>
</feature>
<dbReference type="AlphaFoldDB" id="A0ABD3I455"/>
<evidence type="ECO:0000313" key="3">
    <source>
        <dbReference type="EMBL" id="KAL3698492.1"/>
    </source>
</evidence>
<comment type="caution">
    <text evidence="3">The sequence shown here is derived from an EMBL/GenBank/DDBJ whole genome shotgun (WGS) entry which is preliminary data.</text>
</comment>
<keyword evidence="4" id="KW-1185">Reference proteome</keyword>
<organism evidence="3 4">
    <name type="scientific">Riccia sorocarpa</name>
    <dbReference type="NCBI Taxonomy" id="122646"/>
    <lineage>
        <taxon>Eukaryota</taxon>
        <taxon>Viridiplantae</taxon>
        <taxon>Streptophyta</taxon>
        <taxon>Embryophyta</taxon>
        <taxon>Marchantiophyta</taxon>
        <taxon>Marchantiopsida</taxon>
        <taxon>Marchantiidae</taxon>
        <taxon>Marchantiales</taxon>
        <taxon>Ricciaceae</taxon>
        <taxon>Riccia</taxon>
    </lineage>
</organism>
<evidence type="ECO:0000313" key="4">
    <source>
        <dbReference type="Proteomes" id="UP001633002"/>
    </source>
</evidence>
<dbReference type="Gene3D" id="1.25.40.180">
    <property type="match status" value="1"/>
</dbReference>
<proteinExistence type="predicted"/>
<evidence type="ECO:0000256" key="1">
    <source>
        <dbReference type="SAM" id="MobiDB-lite"/>
    </source>
</evidence>
<reference evidence="3 4" key="1">
    <citation type="submission" date="2024-09" db="EMBL/GenBank/DDBJ databases">
        <title>Chromosome-scale assembly of Riccia sorocarpa.</title>
        <authorList>
            <person name="Paukszto L."/>
        </authorList>
    </citation>
    <scope>NUCLEOTIDE SEQUENCE [LARGE SCALE GENOMIC DNA]</scope>
    <source>
        <strain evidence="3">LP-2024</strain>
        <tissue evidence="3">Aerial parts of the thallus</tissue>
    </source>
</reference>
<feature type="domain" description="MIF4G" evidence="2">
    <location>
        <begin position="168"/>
        <end position="354"/>
    </location>
</feature>
<dbReference type="SUPFAM" id="SSF48371">
    <property type="entry name" value="ARM repeat"/>
    <property type="match status" value="1"/>
</dbReference>
<feature type="compositionally biased region" description="Gly residues" evidence="1">
    <location>
        <begin position="99"/>
        <end position="113"/>
    </location>
</feature>
<dbReference type="EMBL" id="JBJQOH010000002">
    <property type="protein sequence ID" value="KAL3698492.1"/>
    <property type="molecule type" value="Genomic_DNA"/>
</dbReference>
<protein>
    <recommendedName>
        <fullName evidence="2">MIF4G domain-containing protein</fullName>
    </recommendedName>
</protein>
<feature type="compositionally biased region" description="Basic and acidic residues" evidence="1">
    <location>
        <begin position="71"/>
        <end position="91"/>
    </location>
</feature>
<name>A0ABD3I455_9MARC</name>
<dbReference type="InterPro" id="IPR050781">
    <property type="entry name" value="CWC22_splicing_factor"/>
</dbReference>
<evidence type="ECO:0000259" key="2">
    <source>
        <dbReference type="SMART" id="SM00543"/>
    </source>
</evidence>
<dbReference type="PANTHER" id="PTHR18034:SF3">
    <property type="entry name" value="PRE-MRNA-SPLICING FACTOR CWC22 HOMOLOG"/>
    <property type="match status" value="1"/>
</dbReference>
<dbReference type="SMART" id="SM00543">
    <property type="entry name" value="MIF4G"/>
    <property type="match status" value="1"/>
</dbReference>
<dbReference type="Pfam" id="PF02854">
    <property type="entry name" value="MIF4G"/>
    <property type="match status" value="1"/>
</dbReference>
<gene>
    <name evidence="3" type="ORF">R1sor_012568</name>
</gene>
<dbReference type="InterPro" id="IPR016024">
    <property type="entry name" value="ARM-type_fold"/>
</dbReference>
<dbReference type="PANTHER" id="PTHR18034">
    <property type="entry name" value="CELL CYCLE CONTROL PROTEIN CWF22-RELATED"/>
    <property type="match status" value="1"/>
</dbReference>
<sequence>MGDEGRGERGGWFRRPRESSSDESNIVMDRKRRNESHAPEFKARRDKETETDAESEEVGPGNSKRGKVRKYREDSSVEVERTLRPRRRVTDDSTAANGKHGGNGAGSSAGSLGGEDLNLCLDLSTGTEEELRSEIVSFHPSHHDERRVPKDGYREGHRRDGDQNITRRKKVERQRPALPPGRSGGVYIPPFQACADAERRGRGLFARSCMKSQMASPTFTHVFAALVSVVNTKLPELGELLLKRIILQLRRAFKRNDKPVLLAAAKFIAHLVNQQVAHEILALELLTVLLENPTEDSVEMAVGFVKECGATLQSLSSQRLHAIFEAFRRVLDEGEIGMRVQFMVEGLFVIRRANFQGYPAVLPDFNLVEQEDQITHELSLEDALEEESYLDAFKPDPDFLDSEKKYEAIRKDISVREYLKNMPRLIMQQQPGTRNPSEN</sequence>
<feature type="region of interest" description="Disordered" evidence="1">
    <location>
        <begin position="1"/>
        <end position="113"/>
    </location>
</feature>
<feature type="compositionally biased region" description="Basic and acidic residues" evidence="1">
    <location>
        <begin position="1"/>
        <end position="20"/>
    </location>
</feature>
<feature type="compositionally biased region" description="Basic and acidic residues" evidence="1">
    <location>
        <begin position="141"/>
        <end position="162"/>
    </location>
</feature>
<dbReference type="InterPro" id="IPR003890">
    <property type="entry name" value="MIF4G-like_typ-3"/>
</dbReference>
<dbReference type="Proteomes" id="UP001633002">
    <property type="component" value="Unassembled WGS sequence"/>
</dbReference>
<feature type="region of interest" description="Disordered" evidence="1">
    <location>
        <begin position="136"/>
        <end position="184"/>
    </location>
</feature>
<accession>A0ABD3I455</accession>